<sequence length="308" mass="33957">MKTELMIAAGTIEQLERYIAAGADAVLIGEPRFGARLPGAIPEDRLKEAVSRAHALGAKAYVAANKLLRNEELPALPGYLRAAAEAGADAIVFGDPAVLLNAREASPGLTLHWNAEMTGTNSAAASYWARKGAVRAVLARELNEEEIADFKAQAQMEVQVQAHGMTNIYHSQRNLLQSYMEHIGREARLLDLGADEGLFLVEEERPDERLPVYEDVNGTHVMSADDICLLEAIPDLLGAGVDSLYVEPLLKTEAYNETVLRSYRQAIDAWTADPDGYEFDEAWLEAIRALQDPRRELGFGFLYKEQVY</sequence>
<dbReference type="EMBL" id="JACJVP010000042">
    <property type="protein sequence ID" value="MBB6673906.1"/>
    <property type="molecule type" value="Genomic_DNA"/>
</dbReference>
<organism evidence="1 2">
    <name type="scientific">Cohnella nanjingensis</name>
    <dbReference type="NCBI Taxonomy" id="1387779"/>
    <lineage>
        <taxon>Bacteria</taxon>
        <taxon>Bacillati</taxon>
        <taxon>Bacillota</taxon>
        <taxon>Bacilli</taxon>
        <taxon>Bacillales</taxon>
        <taxon>Paenibacillaceae</taxon>
        <taxon>Cohnella</taxon>
    </lineage>
</organism>
<name>A0A7X0RWS7_9BACL</name>
<protein>
    <submittedName>
        <fullName evidence="1">U32 family peptidase</fullName>
    </submittedName>
</protein>
<dbReference type="PANTHER" id="PTHR30217">
    <property type="entry name" value="PEPTIDASE U32 FAMILY"/>
    <property type="match status" value="1"/>
</dbReference>
<dbReference type="AlphaFoldDB" id="A0A7X0RWS7"/>
<keyword evidence="2" id="KW-1185">Reference proteome</keyword>
<dbReference type="InterPro" id="IPR001539">
    <property type="entry name" value="Peptidase_U32"/>
</dbReference>
<evidence type="ECO:0000313" key="1">
    <source>
        <dbReference type="EMBL" id="MBB6673906.1"/>
    </source>
</evidence>
<dbReference type="InterPro" id="IPR051454">
    <property type="entry name" value="RNA/ubiquinone_mod_enzymes"/>
</dbReference>
<dbReference type="PANTHER" id="PTHR30217:SF7">
    <property type="entry name" value="TRNA HYDROXYLATION PROTEIN P2"/>
    <property type="match status" value="1"/>
</dbReference>
<evidence type="ECO:0000313" key="2">
    <source>
        <dbReference type="Proteomes" id="UP000547209"/>
    </source>
</evidence>
<reference evidence="1 2" key="1">
    <citation type="submission" date="2020-08" db="EMBL/GenBank/DDBJ databases">
        <title>Cohnella phylogeny.</title>
        <authorList>
            <person name="Dunlap C."/>
        </authorList>
    </citation>
    <scope>NUCLEOTIDE SEQUENCE [LARGE SCALE GENOMIC DNA]</scope>
    <source>
        <strain evidence="1 2">DSM 28246</strain>
    </source>
</reference>
<dbReference type="Proteomes" id="UP000547209">
    <property type="component" value="Unassembled WGS sequence"/>
</dbReference>
<accession>A0A7X0RWS7</accession>
<proteinExistence type="predicted"/>
<dbReference type="RefSeq" id="WP_185671760.1">
    <property type="nucleotide sequence ID" value="NZ_JACJVP010000042.1"/>
</dbReference>
<comment type="caution">
    <text evidence="1">The sequence shown here is derived from an EMBL/GenBank/DDBJ whole genome shotgun (WGS) entry which is preliminary data.</text>
</comment>
<dbReference type="Pfam" id="PF01136">
    <property type="entry name" value="Peptidase_U32"/>
    <property type="match status" value="1"/>
</dbReference>
<gene>
    <name evidence="1" type="ORF">H7C19_24790</name>
</gene>